<comment type="caution">
    <text evidence="2">The sequence shown here is derived from an EMBL/GenBank/DDBJ whole genome shotgun (WGS) entry which is preliminary data.</text>
</comment>
<dbReference type="AlphaFoldDB" id="A0A5J4PAV8"/>
<dbReference type="PANTHER" id="PTHR43196:SF2">
    <property type="entry name" value="PHOSPHOADENOSINE PHOSPHOSULFATE REDUCTASE"/>
    <property type="match status" value="1"/>
</dbReference>
<feature type="non-terminal residue" evidence="2">
    <location>
        <position position="113"/>
    </location>
</feature>
<sequence length="113" mass="12930">MTYDELKYRQGWTLEQKIDHAAGVVSSFSAKVNGNIFASFSGGKDSTVMLDIIRRFVDKNIPAVFCNTGNEYPEVVKFVRQTENVTVIHPEIHIRQIIEKYGFPLISKEQSQY</sequence>
<dbReference type="Pfam" id="PF01507">
    <property type="entry name" value="PAPS_reduct"/>
    <property type="match status" value="1"/>
</dbReference>
<dbReference type="PANTHER" id="PTHR43196">
    <property type="entry name" value="SULFATE ADENYLYLTRANSFERASE SUBUNIT 2"/>
    <property type="match status" value="1"/>
</dbReference>
<protein>
    <submittedName>
        <fullName evidence="2">Thioredoxin-dependent 5'-adenylylsulfate reductase</fullName>
        <ecNumber evidence="2">1.8.4.10</ecNumber>
    </submittedName>
</protein>
<dbReference type="EC" id="1.8.4.10" evidence="2"/>
<proteinExistence type="predicted"/>
<evidence type="ECO:0000313" key="2">
    <source>
        <dbReference type="EMBL" id="KAA6306130.1"/>
    </source>
</evidence>
<accession>A0A5J4PAV8</accession>
<name>A0A5J4PAV8_9ZZZZ</name>
<evidence type="ECO:0000259" key="1">
    <source>
        <dbReference type="Pfam" id="PF01507"/>
    </source>
</evidence>
<gene>
    <name evidence="2" type="ORF">EZS27_042213</name>
</gene>
<keyword evidence="2" id="KW-0560">Oxidoreductase</keyword>
<dbReference type="EMBL" id="SNRY01010148">
    <property type="protein sequence ID" value="KAA6306130.1"/>
    <property type="molecule type" value="Genomic_DNA"/>
</dbReference>
<dbReference type="Gene3D" id="3.40.50.620">
    <property type="entry name" value="HUPs"/>
    <property type="match status" value="1"/>
</dbReference>
<dbReference type="GO" id="GO:0043866">
    <property type="term" value="F:adenylyl-sulfate reductase (thioredoxin) activity"/>
    <property type="evidence" value="ECO:0007669"/>
    <property type="project" value="UniProtKB-EC"/>
</dbReference>
<dbReference type="InterPro" id="IPR002500">
    <property type="entry name" value="PAPS_reduct_dom"/>
</dbReference>
<dbReference type="InterPro" id="IPR014729">
    <property type="entry name" value="Rossmann-like_a/b/a_fold"/>
</dbReference>
<feature type="domain" description="Phosphoadenosine phosphosulphate reductase" evidence="1">
    <location>
        <begin position="36"/>
        <end position="102"/>
    </location>
</feature>
<dbReference type="SUPFAM" id="SSF52402">
    <property type="entry name" value="Adenine nucleotide alpha hydrolases-like"/>
    <property type="match status" value="1"/>
</dbReference>
<organism evidence="2">
    <name type="scientific">termite gut metagenome</name>
    <dbReference type="NCBI Taxonomy" id="433724"/>
    <lineage>
        <taxon>unclassified sequences</taxon>
        <taxon>metagenomes</taxon>
        <taxon>organismal metagenomes</taxon>
    </lineage>
</organism>
<dbReference type="InterPro" id="IPR050128">
    <property type="entry name" value="Sulfate_adenylyltrnsfr_sub2"/>
</dbReference>
<reference evidence="2" key="1">
    <citation type="submission" date="2019-03" db="EMBL/GenBank/DDBJ databases">
        <title>Single cell metagenomics reveals metabolic interactions within the superorganism composed of flagellate Streblomastix strix and complex community of Bacteroidetes bacteria on its surface.</title>
        <authorList>
            <person name="Treitli S.C."/>
            <person name="Kolisko M."/>
            <person name="Husnik F."/>
            <person name="Keeling P."/>
            <person name="Hampl V."/>
        </authorList>
    </citation>
    <scope>NUCLEOTIDE SEQUENCE</scope>
    <source>
        <strain evidence="2">STM</strain>
    </source>
</reference>